<dbReference type="HOGENOM" id="CLU_539711_0_0_1"/>
<dbReference type="InterPro" id="IPR037524">
    <property type="entry name" value="PA14/GLEYA"/>
</dbReference>
<organism evidence="3 4">
    <name type="scientific">Eutypa lata (strain UCR-EL1)</name>
    <name type="common">Grapevine dieback disease fungus</name>
    <name type="synonym">Eutypa armeniacae</name>
    <dbReference type="NCBI Taxonomy" id="1287681"/>
    <lineage>
        <taxon>Eukaryota</taxon>
        <taxon>Fungi</taxon>
        <taxon>Dikarya</taxon>
        <taxon>Ascomycota</taxon>
        <taxon>Pezizomycotina</taxon>
        <taxon>Sordariomycetes</taxon>
        <taxon>Xylariomycetidae</taxon>
        <taxon>Xylariales</taxon>
        <taxon>Diatrypaceae</taxon>
        <taxon>Eutypa</taxon>
    </lineage>
</organism>
<dbReference type="Pfam" id="PF10528">
    <property type="entry name" value="GLEYA"/>
    <property type="match status" value="1"/>
</dbReference>
<feature type="domain" description="PA14" evidence="2">
    <location>
        <begin position="325"/>
        <end position="491"/>
    </location>
</feature>
<dbReference type="OrthoDB" id="4388755at2759"/>
<dbReference type="AlphaFoldDB" id="M7SAM4"/>
<dbReference type="PROSITE" id="PS51820">
    <property type="entry name" value="PA14"/>
    <property type="match status" value="1"/>
</dbReference>
<evidence type="ECO:0000259" key="2">
    <source>
        <dbReference type="PROSITE" id="PS51820"/>
    </source>
</evidence>
<dbReference type="eggNOG" id="ENOG502S922">
    <property type="taxonomic scope" value="Eukaryota"/>
</dbReference>
<reference evidence="4" key="1">
    <citation type="journal article" date="2013" name="Genome Announc.">
        <title>Draft genome sequence of the grapevine dieback fungus Eutypa lata UCR-EL1.</title>
        <authorList>
            <person name="Blanco-Ulate B."/>
            <person name="Rolshausen P.E."/>
            <person name="Cantu D."/>
        </authorList>
    </citation>
    <scope>NUCLEOTIDE SEQUENCE [LARGE SCALE GENOMIC DNA]</scope>
    <source>
        <strain evidence="4">UCR-EL1</strain>
    </source>
</reference>
<protein>
    <recommendedName>
        <fullName evidence="2">PA14 domain-containing protein</fullName>
    </recommendedName>
</protein>
<accession>M7SAM4</accession>
<name>M7SAM4_EUTLA</name>
<dbReference type="KEGG" id="ela:UCREL1_9844"/>
<evidence type="ECO:0000256" key="1">
    <source>
        <dbReference type="SAM" id="SignalP"/>
    </source>
</evidence>
<proteinExistence type="predicted"/>
<dbReference type="Proteomes" id="UP000012174">
    <property type="component" value="Unassembled WGS sequence"/>
</dbReference>
<dbReference type="Gene3D" id="2.60.120.1560">
    <property type="match status" value="1"/>
</dbReference>
<dbReference type="EMBL" id="KB707256">
    <property type="protein sequence ID" value="EMR63214.1"/>
    <property type="molecule type" value="Genomic_DNA"/>
</dbReference>
<evidence type="ECO:0000313" key="4">
    <source>
        <dbReference type="Proteomes" id="UP000012174"/>
    </source>
</evidence>
<feature type="signal peptide" evidence="1">
    <location>
        <begin position="1"/>
        <end position="16"/>
    </location>
</feature>
<sequence>MKSTWYLLLLPLLASATPIGKGNNQALVNAIKDHAFCKVNIAIVQGLHKDPLGSSYCSGFLDIPMTTVTEFVTVTPPNTAIDPNVMIPVVTNTPAPIPTLTKVPSVPTTPVPVIKSPTPAVVIPTPTVTLTEVVTVDVTVTDLVIETKKRTTTLTSIETLSCLTSAIGSFSFPTALPEKKETRKRSFHDDILKDIGVSTDVLLHHHHDDDDDEWIARPDCIPPTWDEVLVSKACACMVLPKPSCTTTVTRTAQLSHPTIAARRENAAANKPCITEVVTNTVTNTITKTSTSTVTEVETAHATATDIAPGGTGLHYKRFVHTFPAKPNSGFTASFFKRRTPLAEGFLRTLEWASPDWPTGPYTLGLPSLSATDREQFEATQAAVVAQGFFVARAGSGTYTFIASPDTVDNWEYLWLGEDAYCDWADANAAFRAMRGADGKDVVGGRFSVDLEAGDAVPLTWLWANGGAAARSDLRVGLPDGTVTDDLARFFVRACGEEVFKVDVFV</sequence>
<feature type="chain" id="PRO_5004084591" description="PA14 domain-containing protein" evidence="1">
    <location>
        <begin position="17"/>
        <end position="505"/>
    </location>
</feature>
<evidence type="ECO:0000313" key="3">
    <source>
        <dbReference type="EMBL" id="EMR63214.1"/>
    </source>
</evidence>
<gene>
    <name evidence="3" type="ORF">UCREL1_9844</name>
</gene>
<keyword evidence="1" id="KW-0732">Signal</keyword>
<keyword evidence="4" id="KW-1185">Reference proteome</keyword>
<dbReference type="InterPro" id="IPR018871">
    <property type="entry name" value="GLEYA_adhesin_domain"/>
</dbReference>